<feature type="region of interest" description="Disordered" evidence="1">
    <location>
        <begin position="131"/>
        <end position="177"/>
    </location>
</feature>
<dbReference type="PANTHER" id="PTHR47013:SF1">
    <property type="entry name" value="SPLICING FACTOR, ARGININE_SERINE-RICH 19"/>
    <property type="match status" value="1"/>
</dbReference>
<dbReference type="InterPro" id="IPR057031">
    <property type="entry name" value="SFR19-like_C"/>
</dbReference>
<feature type="compositionally biased region" description="Acidic residues" evidence="1">
    <location>
        <begin position="148"/>
        <end position="157"/>
    </location>
</feature>
<evidence type="ECO:0000256" key="1">
    <source>
        <dbReference type="SAM" id="MobiDB-lite"/>
    </source>
</evidence>
<sequence>MNHKKVGYLGGDLNLALPNLISVTLPSLANPPKHSVYSMSIPKGLLLSPNLQPLLGEVPNILKSPANQLLTMPTNIPSLSVFDSNEQRQPLASGLMEFFSNLMPSQQQLLPVSIPPLPPNTSAMEALMVPPPPPPPTKNSPCVLDSPMDIEDPEENEASEKEGENAKGCESKDRNKNVQMADELMKRALRPYFKRRRITKDEYKEIMKKGVAKLKKRHSLRAEKVEKFVSKYVQLVTLRRKT</sequence>
<evidence type="ECO:0000313" key="3">
    <source>
        <dbReference type="Proteomes" id="UP000050741"/>
    </source>
</evidence>
<dbReference type="PANTHER" id="PTHR47013">
    <property type="entry name" value="SPLICING FACTOR, ARGININE/SERINE-RICH 19"/>
    <property type="match status" value="1"/>
</dbReference>
<organism evidence="3 4">
    <name type="scientific">Globodera pallida</name>
    <name type="common">Potato cyst nematode worm</name>
    <name type="synonym">Heterodera pallida</name>
    <dbReference type="NCBI Taxonomy" id="36090"/>
    <lineage>
        <taxon>Eukaryota</taxon>
        <taxon>Metazoa</taxon>
        <taxon>Ecdysozoa</taxon>
        <taxon>Nematoda</taxon>
        <taxon>Chromadorea</taxon>
        <taxon>Rhabditida</taxon>
        <taxon>Tylenchina</taxon>
        <taxon>Tylenchomorpha</taxon>
        <taxon>Tylenchoidea</taxon>
        <taxon>Heteroderidae</taxon>
        <taxon>Heteroderinae</taxon>
        <taxon>Globodera</taxon>
    </lineage>
</organism>
<reference evidence="3" key="1">
    <citation type="submission" date="2014-05" db="EMBL/GenBank/DDBJ databases">
        <title>The genome and life-stage specific transcriptomes of Globodera pallida elucidate key aspects of plant parasitism by a cyst nematode.</title>
        <authorList>
            <person name="Cotton J.A."/>
            <person name="Lilley C.J."/>
            <person name="Jones L.M."/>
            <person name="Kikuchi T."/>
            <person name="Reid A.J."/>
            <person name="Thorpe P."/>
            <person name="Tsai I.J."/>
            <person name="Beasley H."/>
            <person name="Blok V."/>
            <person name="Cock P.J.A."/>
            <person name="Van den Akker S.E."/>
            <person name="Holroyd N."/>
            <person name="Hunt M."/>
            <person name="Mantelin S."/>
            <person name="Naghra H."/>
            <person name="Pain A."/>
            <person name="Palomares-Rius J.E."/>
            <person name="Zarowiecki M."/>
            <person name="Berriman M."/>
            <person name="Jones J.T."/>
            <person name="Urwin P.E."/>
        </authorList>
    </citation>
    <scope>NUCLEOTIDE SEQUENCE [LARGE SCALE GENOMIC DNA]</scope>
    <source>
        <strain evidence="3">Lindley</strain>
    </source>
</reference>
<reference evidence="4" key="2">
    <citation type="submission" date="2016-06" db="UniProtKB">
        <authorList>
            <consortium name="WormBaseParasite"/>
        </authorList>
    </citation>
    <scope>IDENTIFICATION</scope>
</reference>
<feature type="compositionally biased region" description="Basic and acidic residues" evidence="1">
    <location>
        <begin position="158"/>
        <end position="176"/>
    </location>
</feature>
<proteinExistence type="predicted"/>
<dbReference type="GO" id="GO:0099122">
    <property type="term" value="F:RNA polymerase II C-terminal domain binding"/>
    <property type="evidence" value="ECO:0007669"/>
    <property type="project" value="TreeGrafter"/>
</dbReference>
<dbReference type="InterPro" id="IPR042841">
    <property type="entry name" value="SCAF1"/>
</dbReference>
<dbReference type="AlphaFoldDB" id="A0A183BPC0"/>
<evidence type="ECO:0000259" key="2">
    <source>
        <dbReference type="Pfam" id="PF23030"/>
    </source>
</evidence>
<keyword evidence="3" id="KW-1185">Reference proteome</keyword>
<protein>
    <submittedName>
        <fullName evidence="4">BHLH domain-containing protein</fullName>
    </submittedName>
</protein>
<feature type="domain" description="SFR19-like C-terminal" evidence="2">
    <location>
        <begin position="181"/>
        <end position="241"/>
    </location>
</feature>
<evidence type="ECO:0000313" key="4">
    <source>
        <dbReference type="WBParaSite" id="GPLIN_000245600"/>
    </source>
</evidence>
<name>A0A183BPC0_GLOPA</name>
<dbReference type="WBParaSite" id="GPLIN_000245600">
    <property type="protein sequence ID" value="GPLIN_000245600"/>
    <property type="gene ID" value="GPLIN_000245600"/>
</dbReference>
<dbReference type="Proteomes" id="UP000050741">
    <property type="component" value="Unassembled WGS sequence"/>
</dbReference>
<dbReference type="Pfam" id="PF23030">
    <property type="entry name" value="SCAF11-like_C"/>
    <property type="match status" value="1"/>
</dbReference>
<accession>A0A183BPC0</accession>